<feature type="transmembrane region" description="Helical" evidence="1">
    <location>
        <begin position="7"/>
        <end position="25"/>
    </location>
</feature>
<organism evidence="2 3">
    <name type="scientific">Photobacterium damselae subsp. damselae</name>
    <name type="common">Listonella damsela</name>
    <dbReference type="NCBI Taxonomy" id="85581"/>
    <lineage>
        <taxon>Bacteria</taxon>
        <taxon>Pseudomonadati</taxon>
        <taxon>Pseudomonadota</taxon>
        <taxon>Gammaproteobacteria</taxon>
        <taxon>Vibrionales</taxon>
        <taxon>Vibrionaceae</taxon>
        <taxon>Photobacterium</taxon>
    </lineage>
</organism>
<dbReference type="EMBL" id="VZUQ01000068">
    <property type="protein sequence ID" value="KAB1179955.1"/>
    <property type="molecule type" value="Genomic_DNA"/>
</dbReference>
<keyword evidence="1" id="KW-0472">Membrane</keyword>
<protein>
    <submittedName>
        <fullName evidence="2">Uncharacterized protein</fullName>
    </submittedName>
</protein>
<keyword evidence="1" id="KW-0812">Transmembrane</keyword>
<evidence type="ECO:0000313" key="2">
    <source>
        <dbReference type="EMBL" id="KAB1179955.1"/>
    </source>
</evidence>
<proteinExistence type="predicted"/>
<evidence type="ECO:0000313" key="3">
    <source>
        <dbReference type="Proteomes" id="UP000480943"/>
    </source>
</evidence>
<sequence>MSIKTKAWLWTISLPVLALGGYYLVHRSQMTDVSFFNEPVSKQRLEPKVFAIPYSAASIFNDSLLRDIQLNEVERFNRALSVAFNDNAQVHLENNAIASFGAVKQEVLKRGILKKDSDVIKNIDWLIKSLELRKQEFPRFKTILLQELTKEYSQYINEYTRLKGQMVDYKHRRKMLVQQLSLLTSNNNNVGVHVRAVLQELNTNANNKLSAYGYSVRNVINIDSFTNLVSISVSPEFRDGKIANTTQLKGYDSTSLYLGNDIKMLEAIEPLLTTFLAENHDLFEEYKSNELDINHHRAQLSQLFEDAHSRYGMYPVEIKSELKMIRAKVNTLTDDTFDIETGTLTMKPSFQMAQKWQAYLSGMGVSNKQLVEFAKGANIIVAVDKLLAQEAAKNADVVEVCDDGSVSLPKDGLRKGIVLVGISGRVNKPWKAKLYKLNENGELETTPNWSASQSVPYYQTDLFEPILNISKYI</sequence>
<comment type="caution">
    <text evidence="2">The sequence shown here is derived from an EMBL/GenBank/DDBJ whole genome shotgun (WGS) entry which is preliminary data.</text>
</comment>
<name>A0AAD3WV30_PHODD</name>
<accession>A0AAD3WV30</accession>
<keyword evidence="1" id="KW-1133">Transmembrane helix</keyword>
<dbReference type="AlphaFoldDB" id="A0AAD3WV30"/>
<gene>
    <name evidence="2" type="ORF">F6450_12280</name>
</gene>
<evidence type="ECO:0000256" key="1">
    <source>
        <dbReference type="SAM" id="Phobius"/>
    </source>
</evidence>
<reference evidence="2 3" key="1">
    <citation type="submission" date="2019-09" db="EMBL/GenBank/DDBJ databases">
        <title>Photobacterium damselae subsp. damselae CDC-2227-81, a human clinical isolate.</title>
        <authorList>
            <person name="Osorio C.R."/>
        </authorList>
    </citation>
    <scope>NUCLEOTIDE SEQUENCE [LARGE SCALE GENOMIC DNA]</scope>
    <source>
        <strain evidence="2 3">CDC-2227-81</strain>
    </source>
</reference>
<dbReference type="Proteomes" id="UP000480943">
    <property type="component" value="Unassembled WGS sequence"/>
</dbReference>
<dbReference type="RefSeq" id="WP_151182874.1">
    <property type="nucleotide sequence ID" value="NZ_VZUQ01000068.1"/>
</dbReference>